<dbReference type="RefSeq" id="WP_106777150.1">
    <property type="nucleotide sequence ID" value="NZ_JBGGGQ010000004.1"/>
</dbReference>
<dbReference type="GO" id="GO:0006412">
    <property type="term" value="P:translation"/>
    <property type="evidence" value="ECO:0007669"/>
    <property type="project" value="UniProtKB-UniRule"/>
</dbReference>
<dbReference type="SUPFAM" id="SSF54995">
    <property type="entry name" value="Ribosomal protein S6"/>
    <property type="match status" value="1"/>
</dbReference>
<accession>A0A2P7PZD9</accession>
<organism evidence="9 10">
    <name type="scientific">Peptostreptococcus russellii</name>
    <dbReference type="NCBI Taxonomy" id="215200"/>
    <lineage>
        <taxon>Bacteria</taxon>
        <taxon>Bacillati</taxon>
        <taxon>Bacillota</taxon>
        <taxon>Clostridia</taxon>
        <taxon>Peptostreptococcales</taxon>
        <taxon>Peptostreptococcaceae</taxon>
        <taxon>Peptostreptococcus</taxon>
    </lineage>
</organism>
<keyword evidence="10" id="KW-1185">Reference proteome</keyword>
<dbReference type="GO" id="GO:1990904">
    <property type="term" value="C:ribonucleoprotein complex"/>
    <property type="evidence" value="ECO:0007669"/>
    <property type="project" value="UniProtKB-KW"/>
</dbReference>
<dbReference type="PANTHER" id="PTHR21011:SF1">
    <property type="entry name" value="SMALL RIBOSOMAL SUBUNIT PROTEIN BS6M"/>
    <property type="match status" value="1"/>
</dbReference>
<dbReference type="EMBL" id="JYGE01000006">
    <property type="protein sequence ID" value="PSJ31072.1"/>
    <property type="molecule type" value="Genomic_DNA"/>
</dbReference>
<evidence type="ECO:0000256" key="5">
    <source>
        <dbReference type="ARBA" id="ARBA00023274"/>
    </source>
</evidence>
<evidence type="ECO:0000256" key="8">
    <source>
        <dbReference type="HAMAP-Rule" id="MF_00360"/>
    </source>
</evidence>
<dbReference type="InterPro" id="IPR014717">
    <property type="entry name" value="Transl_elong_EF1B/ribsomal_bS6"/>
</dbReference>
<sequence length="96" mass="11121">MKNYELLYIVKPTLDEDARGELLNTIKEIITSANGEVAEVENWGSRKLAYPIQKFRDGVYTLVNFKADVEFPKELDRRLKIAENVIRHVIVAQDEK</sequence>
<evidence type="ECO:0000313" key="9">
    <source>
        <dbReference type="EMBL" id="PSJ31072.1"/>
    </source>
</evidence>
<dbReference type="CDD" id="cd00473">
    <property type="entry name" value="bS6"/>
    <property type="match status" value="1"/>
</dbReference>
<dbReference type="Proteomes" id="UP000241434">
    <property type="component" value="Unassembled WGS sequence"/>
</dbReference>
<dbReference type="HAMAP" id="MF_00360">
    <property type="entry name" value="Ribosomal_bS6"/>
    <property type="match status" value="1"/>
</dbReference>
<dbReference type="AlphaFoldDB" id="A0A2P7PZD9"/>
<evidence type="ECO:0000313" key="10">
    <source>
        <dbReference type="Proteomes" id="UP000241434"/>
    </source>
</evidence>
<evidence type="ECO:0000256" key="4">
    <source>
        <dbReference type="ARBA" id="ARBA00022980"/>
    </source>
</evidence>
<dbReference type="Pfam" id="PF01250">
    <property type="entry name" value="Ribosomal_S6"/>
    <property type="match status" value="1"/>
</dbReference>
<proteinExistence type="inferred from homology"/>
<evidence type="ECO:0000256" key="2">
    <source>
        <dbReference type="ARBA" id="ARBA00022730"/>
    </source>
</evidence>
<reference evidence="9" key="1">
    <citation type="thesis" date="2015" institute="Rutgers" country="The State University of New Jersey, 14 College Farm Rd., New Brunswick, NJ, USA">
        <title>Ammonia toxicity in bacteria and its implications for treatment of and resource recovery from highly nitrogenous organic wastes.</title>
        <authorList>
            <person name="Luther A.K."/>
        </authorList>
    </citation>
    <scope>NUCLEOTIDE SEQUENCE</scope>
    <source>
        <strain evidence="9">RT-10B</strain>
    </source>
</reference>
<evidence type="ECO:0000256" key="7">
    <source>
        <dbReference type="ARBA" id="ARBA00035294"/>
    </source>
</evidence>
<protein>
    <recommendedName>
        <fullName evidence="7 8">Small ribosomal subunit protein bS6</fullName>
    </recommendedName>
</protein>
<evidence type="ECO:0000256" key="6">
    <source>
        <dbReference type="ARBA" id="ARBA00035104"/>
    </source>
</evidence>
<dbReference type="InterPro" id="IPR000529">
    <property type="entry name" value="Ribosomal_bS6"/>
</dbReference>
<dbReference type="FunFam" id="3.30.70.60:FF:000002">
    <property type="entry name" value="30S ribosomal protein S6"/>
    <property type="match status" value="1"/>
</dbReference>
<dbReference type="GO" id="GO:0005737">
    <property type="term" value="C:cytoplasm"/>
    <property type="evidence" value="ECO:0007669"/>
    <property type="project" value="UniProtKB-ARBA"/>
</dbReference>
<name>A0A2P7PZD9_9FIRM</name>
<dbReference type="InterPro" id="IPR020814">
    <property type="entry name" value="Ribosomal_S6_plastid/chlpt"/>
</dbReference>
<dbReference type="GO" id="GO:0003735">
    <property type="term" value="F:structural constituent of ribosome"/>
    <property type="evidence" value="ECO:0007669"/>
    <property type="project" value="InterPro"/>
</dbReference>
<dbReference type="GO" id="GO:0005840">
    <property type="term" value="C:ribosome"/>
    <property type="evidence" value="ECO:0007669"/>
    <property type="project" value="UniProtKB-KW"/>
</dbReference>
<evidence type="ECO:0000256" key="1">
    <source>
        <dbReference type="ARBA" id="ARBA00009512"/>
    </source>
</evidence>
<dbReference type="NCBIfam" id="TIGR00166">
    <property type="entry name" value="S6"/>
    <property type="match status" value="1"/>
</dbReference>
<keyword evidence="5 8" id="KW-0687">Ribonucleoprotein</keyword>
<dbReference type="InterPro" id="IPR035980">
    <property type="entry name" value="Ribosomal_bS6_sf"/>
</dbReference>
<keyword evidence="3 8" id="KW-0694">RNA-binding</keyword>
<comment type="similarity">
    <text evidence="1 8">Belongs to the bacterial ribosomal protein bS6 family.</text>
</comment>
<dbReference type="PANTHER" id="PTHR21011">
    <property type="entry name" value="MITOCHONDRIAL 28S RIBOSOMAL PROTEIN S6"/>
    <property type="match status" value="1"/>
</dbReference>
<gene>
    <name evidence="8" type="primary">rpsF</name>
    <name evidence="9" type="ORF">UF10_07290</name>
</gene>
<comment type="caution">
    <text evidence="9">The sequence shown here is derived from an EMBL/GenBank/DDBJ whole genome shotgun (WGS) entry which is preliminary data.</text>
</comment>
<keyword evidence="4 8" id="KW-0689">Ribosomal protein</keyword>
<evidence type="ECO:0000256" key="3">
    <source>
        <dbReference type="ARBA" id="ARBA00022884"/>
    </source>
</evidence>
<dbReference type="Gene3D" id="3.30.70.60">
    <property type="match status" value="1"/>
</dbReference>
<keyword evidence="2 8" id="KW-0699">rRNA-binding</keyword>
<dbReference type="OrthoDB" id="9812702at2"/>
<dbReference type="GO" id="GO:0070181">
    <property type="term" value="F:small ribosomal subunit rRNA binding"/>
    <property type="evidence" value="ECO:0007669"/>
    <property type="project" value="TreeGrafter"/>
</dbReference>
<comment type="function">
    <text evidence="6 8">Binds together with bS18 to 16S ribosomal RNA.</text>
</comment>